<reference evidence="2 3" key="1">
    <citation type="submission" date="2018-11" db="EMBL/GenBank/DDBJ databases">
        <authorList>
            <consortium name="Pathogen Informatics"/>
        </authorList>
    </citation>
    <scope>NUCLEOTIDE SEQUENCE [LARGE SCALE GENOMIC DNA]</scope>
</reference>
<proteinExistence type="inferred from homology"/>
<dbReference type="PANTHER" id="PTHR43802:SF1">
    <property type="entry name" value="IP11341P-RELATED"/>
    <property type="match status" value="1"/>
</dbReference>
<dbReference type="PANTHER" id="PTHR43802">
    <property type="entry name" value="ENOYL-COA HYDRATASE"/>
    <property type="match status" value="1"/>
</dbReference>
<keyword evidence="3" id="KW-1185">Reference proteome</keyword>
<dbReference type="InterPro" id="IPR029045">
    <property type="entry name" value="ClpP/crotonase-like_dom_sf"/>
</dbReference>
<dbReference type="CDD" id="cd06558">
    <property type="entry name" value="crotonase-like"/>
    <property type="match status" value="1"/>
</dbReference>
<comment type="similarity">
    <text evidence="1">Belongs to the enoyl-CoA hydratase/isomerase family.</text>
</comment>
<name>A0A3P7MS93_CYLGO</name>
<dbReference type="AlphaFoldDB" id="A0A3P7MS93"/>
<dbReference type="InterPro" id="IPR001753">
    <property type="entry name" value="Enoyl-CoA_hydra/iso"/>
</dbReference>
<gene>
    <name evidence="2" type="ORF">CGOC_LOCUS12143</name>
</gene>
<dbReference type="EMBL" id="UYRV01120962">
    <property type="protein sequence ID" value="VDN32584.1"/>
    <property type="molecule type" value="Genomic_DNA"/>
</dbReference>
<evidence type="ECO:0000256" key="1">
    <source>
        <dbReference type="ARBA" id="ARBA00005254"/>
    </source>
</evidence>
<dbReference type="Pfam" id="PF00378">
    <property type="entry name" value="ECH_1"/>
    <property type="match status" value="1"/>
</dbReference>
<organism evidence="2 3">
    <name type="scientific">Cylicostephanus goldi</name>
    <name type="common">Nematode worm</name>
    <dbReference type="NCBI Taxonomy" id="71465"/>
    <lineage>
        <taxon>Eukaryota</taxon>
        <taxon>Metazoa</taxon>
        <taxon>Ecdysozoa</taxon>
        <taxon>Nematoda</taxon>
        <taxon>Chromadorea</taxon>
        <taxon>Rhabditida</taxon>
        <taxon>Rhabditina</taxon>
        <taxon>Rhabditomorpha</taxon>
        <taxon>Strongyloidea</taxon>
        <taxon>Strongylidae</taxon>
        <taxon>Cylicostephanus</taxon>
    </lineage>
</organism>
<accession>A0A3P7MS93</accession>
<dbReference type="OrthoDB" id="5852226at2759"/>
<sequence>MISVNVRLDDSILFIGINRPSRKNCVNHETAKELVAAFNRFNNNPDVKIGILYGEGNTFCAGYDLSEVSNLDTTSFDEQFPHKYRYMVGKRKRITRYFQPPEEWKAKGPSIMELKKPLIAAVEGYAVAGGLELSLMGKFLQLFFRFM</sequence>
<evidence type="ECO:0008006" key="4">
    <source>
        <dbReference type="Google" id="ProtNLM"/>
    </source>
</evidence>
<dbReference type="SUPFAM" id="SSF52096">
    <property type="entry name" value="ClpP/crotonase"/>
    <property type="match status" value="1"/>
</dbReference>
<dbReference type="Proteomes" id="UP000271889">
    <property type="component" value="Unassembled WGS sequence"/>
</dbReference>
<evidence type="ECO:0000313" key="3">
    <source>
        <dbReference type="Proteomes" id="UP000271889"/>
    </source>
</evidence>
<evidence type="ECO:0000313" key="2">
    <source>
        <dbReference type="EMBL" id="VDN32584.1"/>
    </source>
</evidence>
<dbReference type="Gene3D" id="3.90.226.10">
    <property type="entry name" value="2-enoyl-CoA Hydratase, Chain A, domain 1"/>
    <property type="match status" value="1"/>
</dbReference>
<protein>
    <recommendedName>
        <fullName evidence="4">3-hydroxyisobutyryl-coenzyme A hydrolase</fullName>
    </recommendedName>
</protein>